<dbReference type="AlphaFoldDB" id="A0A809R9U0"/>
<evidence type="ECO:0000313" key="2">
    <source>
        <dbReference type="EMBL" id="BBO23418.1"/>
    </source>
</evidence>
<accession>A0A809R9U0</accession>
<sequence length="669" mass="74994">MDCKPFSLAEAVDELDRRAPDAPLLALGQTVLWDEPMKAGLALELARRGSPRKLIAGVHDTDYLSKHPSPDHSGKRFVALPHNDTTTRSLWSAAGEFSALFGSETVVSRHELTLHGANLDRVARRHPGLLDEATEAFGWRGLVSLDPVPPVVCELELEPILPELLAALKWAGDRTVQCVEPPERIEAGHKFEELMSIVQTTAASDVRTLADLYAELLPSLYSFASGAHTEIEVTRTSDLLQFNTHTCERPRFEVLGAFLDPERSALAAEAYNSAVEGTEIYTLDRFGSGAVPFDVLIPGKGRGTLRLGNRSAIIMTPETQFVPLERPATSVFDLAKALESKFGPNCVILGKAVTLISMLAREFVFVFHEGASGYVRHTAKFLRQMADRGIDLKVHPILRVRYSAWDALADCRLWFRLPDELQGPFGTGDLCAPSLASRWRQVKSEQTQLMATFAEIRRPLDLIRFLDERVGGAWNTLAQEYEAIHERLATISAEVSQERERRKETLAELKRLRTLRAQTEVQKGEHFRSHIFRREPEPERLEERRGFEGALKDLARDIEQARIDVRASLQRQRGVVRSDEVLQLHDRRRSIEIEAEVKRIRMLRQAVIASRGLESAGRRPSAWWFPVVCPSGTWFEKTWSTAELYWEPLSAPSASEKPKPTASTQGVVG</sequence>
<dbReference type="KEGG" id="npy:NPRO_10130"/>
<feature type="coiled-coil region" evidence="1">
    <location>
        <begin position="495"/>
        <end position="522"/>
    </location>
</feature>
<name>A0A809R9U0_9BACT</name>
<reference evidence="2" key="1">
    <citation type="journal article" name="DNA Res.">
        <title>The physiological potential of anammox bacteria as revealed by their core genome structure.</title>
        <authorList>
            <person name="Okubo T."/>
            <person name="Toyoda A."/>
            <person name="Fukuhara K."/>
            <person name="Uchiyama I."/>
            <person name="Harigaya Y."/>
            <person name="Kuroiwa M."/>
            <person name="Suzuki T."/>
            <person name="Murakami Y."/>
            <person name="Suwa Y."/>
            <person name="Takami H."/>
        </authorList>
    </citation>
    <scope>NUCLEOTIDE SEQUENCE</scope>
    <source>
        <strain evidence="2">317325-2</strain>
    </source>
</reference>
<proteinExistence type="predicted"/>
<dbReference type="EMBL" id="AP021858">
    <property type="protein sequence ID" value="BBO23418.1"/>
    <property type="molecule type" value="Genomic_DNA"/>
</dbReference>
<dbReference type="Proteomes" id="UP000662873">
    <property type="component" value="Chromosome"/>
</dbReference>
<organism evidence="2 3">
    <name type="scientific">Candidatus Nitrosymbiomonas proteolyticus</name>
    <dbReference type="NCBI Taxonomy" id="2608984"/>
    <lineage>
        <taxon>Bacteria</taxon>
        <taxon>Bacillati</taxon>
        <taxon>Armatimonadota</taxon>
        <taxon>Armatimonadota incertae sedis</taxon>
        <taxon>Candidatus Nitrosymbiomonas</taxon>
    </lineage>
</organism>
<evidence type="ECO:0000256" key="1">
    <source>
        <dbReference type="SAM" id="Coils"/>
    </source>
</evidence>
<protein>
    <submittedName>
        <fullName evidence="2">Hypothetical conserved protein</fullName>
    </submittedName>
</protein>
<gene>
    <name evidence="2" type="ORF">NPRO_10130</name>
</gene>
<evidence type="ECO:0000313" key="3">
    <source>
        <dbReference type="Proteomes" id="UP000662873"/>
    </source>
</evidence>
<keyword evidence="1" id="KW-0175">Coiled coil</keyword>